<dbReference type="Gene3D" id="1.20.1260.30">
    <property type="match status" value="1"/>
</dbReference>
<keyword evidence="3 10" id="KW-0489">Methyltransferase</keyword>
<evidence type="ECO:0000256" key="5">
    <source>
        <dbReference type="ARBA" id="ARBA00022691"/>
    </source>
</evidence>
<evidence type="ECO:0000313" key="11">
    <source>
        <dbReference type="Proteomes" id="UP000483379"/>
    </source>
</evidence>
<evidence type="ECO:0000256" key="3">
    <source>
        <dbReference type="ARBA" id="ARBA00022603"/>
    </source>
</evidence>
<sequence>MITGDLKHRVDKLWTDFWTGGITNPLTVIEQISFLMFARLLDITESRNEKRAARTGRPFKRIFVPSDDPEKDQRRLRWSQFRQLGADDMLPLVRDRVFPHFKTIVQMETAEGARQTSFREYFKDAQLMIQKPSLLVQAVNMIDDLPLSEGDVKGDLYEYLLSKLTTAGINGQFRTPRHVIRLMVEMLDPQPTETVADPACGTAGFLVEVMEYLLRTYSSPEGTYQKQVNGHTETIHTGDLLEKHWQHIRTGMFHGFDFDATMLRIAAMNLLLHGVDAPDIHYQDTLSNNFTERFPTKAADAFDVILANPPFKGSLDFEDVHPSLLRKVKTKKTELLFIALILRLLKNGGRCAVVVPDGVLFGASKAHQTLRKHLIDDNQLEAVISLPSGVFKPYAGVSTAILVFTKGGLTDRVFFYDVENDGFSLDDKRQPVEANDLPDALSQWRSWKNLPSHVGARAGAEGVTSSGTTPFADCTSKAFTVPVVEIAGNKYDLSINRYKEFVYEEERYDPPREIVARMKALEKEILGDMDELEGMLR</sequence>
<evidence type="ECO:0000259" key="8">
    <source>
        <dbReference type="Pfam" id="PF02384"/>
    </source>
</evidence>
<dbReference type="InterPro" id="IPR002052">
    <property type="entry name" value="DNA_methylase_N6_adenine_CS"/>
</dbReference>
<dbReference type="Pfam" id="PF12161">
    <property type="entry name" value="HsdM_N"/>
    <property type="match status" value="1"/>
</dbReference>
<evidence type="ECO:0000256" key="2">
    <source>
        <dbReference type="ARBA" id="ARBA00011900"/>
    </source>
</evidence>
<dbReference type="Pfam" id="PF02384">
    <property type="entry name" value="N6_Mtase"/>
    <property type="match status" value="1"/>
</dbReference>
<dbReference type="AlphaFoldDB" id="A0A6M0JT06"/>
<comment type="similarity">
    <text evidence="1">Belongs to the N(4)/N(6)-methyltransferase family.</text>
</comment>
<evidence type="ECO:0000256" key="1">
    <source>
        <dbReference type="ARBA" id="ARBA00006594"/>
    </source>
</evidence>
<comment type="catalytic activity">
    <reaction evidence="7">
        <text>a 2'-deoxyadenosine in DNA + S-adenosyl-L-methionine = an N(6)-methyl-2'-deoxyadenosine in DNA + S-adenosyl-L-homocysteine + H(+)</text>
        <dbReference type="Rhea" id="RHEA:15197"/>
        <dbReference type="Rhea" id="RHEA-COMP:12418"/>
        <dbReference type="Rhea" id="RHEA-COMP:12419"/>
        <dbReference type="ChEBI" id="CHEBI:15378"/>
        <dbReference type="ChEBI" id="CHEBI:57856"/>
        <dbReference type="ChEBI" id="CHEBI:59789"/>
        <dbReference type="ChEBI" id="CHEBI:90615"/>
        <dbReference type="ChEBI" id="CHEBI:90616"/>
        <dbReference type="EC" id="2.1.1.72"/>
    </reaction>
</comment>
<protein>
    <recommendedName>
        <fullName evidence="2">site-specific DNA-methyltransferase (adenine-specific)</fullName>
        <ecNumber evidence="2">2.1.1.72</ecNumber>
    </recommendedName>
</protein>
<dbReference type="GO" id="GO:0003677">
    <property type="term" value="F:DNA binding"/>
    <property type="evidence" value="ECO:0007669"/>
    <property type="project" value="InterPro"/>
</dbReference>
<dbReference type="PANTHER" id="PTHR42933">
    <property type="entry name" value="SLR6095 PROTEIN"/>
    <property type="match status" value="1"/>
</dbReference>
<dbReference type="InterPro" id="IPR003356">
    <property type="entry name" value="DNA_methylase_A-5"/>
</dbReference>
<dbReference type="PRINTS" id="PR00507">
    <property type="entry name" value="N12N6MTFRASE"/>
</dbReference>
<name>A0A6M0JT06_9GAMM</name>
<dbReference type="Gene3D" id="3.40.50.150">
    <property type="entry name" value="Vaccinia Virus protein VP39"/>
    <property type="match status" value="1"/>
</dbReference>
<dbReference type="EMBL" id="JAAIJQ010000001">
    <property type="protein sequence ID" value="NEV60369.1"/>
    <property type="molecule type" value="Genomic_DNA"/>
</dbReference>
<dbReference type="PROSITE" id="PS00092">
    <property type="entry name" value="N6_MTASE"/>
    <property type="match status" value="1"/>
</dbReference>
<feature type="domain" description="DNA methylase adenine-specific" evidence="8">
    <location>
        <begin position="150"/>
        <end position="505"/>
    </location>
</feature>
<evidence type="ECO:0000256" key="4">
    <source>
        <dbReference type="ARBA" id="ARBA00022679"/>
    </source>
</evidence>
<reference evidence="10 11" key="1">
    <citation type="submission" date="2020-02" db="EMBL/GenBank/DDBJ databases">
        <title>Genome sequences of Thiorhodococcus mannitoliphagus and Thiorhodococcus minor, purple sulfur photosynthetic bacteria in the gammaproteobacterial family, Chromatiaceae.</title>
        <authorList>
            <person name="Aviles F.A."/>
            <person name="Meyer T.E."/>
            <person name="Kyndt J.A."/>
        </authorList>
    </citation>
    <scope>NUCLEOTIDE SEQUENCE [LARGE SCALE GENOMIC DNA]</scope>
    <source>
        <strain evidence="10 11">DSM 11518</strain>
    </source>
</reference>
<keyword evidence="11" id="KW-1185">Reference proteome</keyword>
<dbReference type="InterPro" id="IPR038333">
    <property type="entry name" value="T1MK-like_N_sf"/>
</dbReference>
<dbReference type="GO" id="GO:0032259">
    <property type="term" value="P:methylation"/>
    <property type="evidence" value="ECO:0007669"/>
    <property type="project" value="UniProtKB-KW"/>
</dbReference>
<dbReference type="SUPFAM" id="SSF53335">
    <property type="entry name" value="S-adenosyl-L-methionine-dependent methyltransferases"/>
    <property type="match status" value="1"/>
</dbReference>
<evidence type="ECO:0000256" key="6">
    <source>
        <dbReference type="ARBA" id="ARBA00022747"/>
    </source>
</evidence>
<proteinExistence type="inferred from homology"/>
<dbReference type="InterPro" id="IPR029063">
    <property type="entry name" value="SAM-dependent_MTases_sf"/>
</dbReference>
<dbReference type="PANTHER" id="PTHR42933:SF3">
    <property type="entry name" value="TYPE I RESTRICTION ENZYME MJAVIII METHYLASE SUBUNIT"/>
    <property type="match status" value="1"/>
</dbReference>
<evidence type="ECO:0000313" key="10">
    <source>
        <dbReference type="EMBL" id="NEV60369.1"/>
    </source>
</evidence>
<keyword evidence="4 10" id="KW-0808">Transferase</keyword>
<dbReference type="InterPro" id="IPR051537">
    <property type="entry name" value="DNA_Adenine_Mtase"/>
</dbReference>
<organism evidence="10 11">
    <name type="scientific">Thiorhodococcus minor</name>
    <dbReference type="NCBI Taxonomy" id="57489"/>
    <lineage>
        <taxon>Bacteria</taxon>
        <taxon>Pseudomonadati</taxon>
        <taxon>Pseudomonadota</taxon>
        <taxon>Gammaproteobacteria</taxon>
        <taxon>Chromatiales</taxon>
        <taxon>Chromatiaceae</taxon>
        <taxon>Thiorhodococcus</taxon>
    </lineage>
</organism>
<evidence type="ECO:0000256" key="7">
    <source>
        <dbReference type="ARBA" id="ARBA00047942"/>
    </source>
</evidence>
<dbReference type="GO" id="GO:0009007">
    <property type="term" value="F:site-specific DNA-methyltransferase (adenine-specific) activity"/>
    <property type="evidence" value="ECO:0007669"/>
    <property type="project" value="UniProtKB-EC"/>
</dbReference>
<accession>A0A6M0JT06</accession>
<dbReference type="Proteomes" id="UP000483379">
    <property type="component" value="Unassembled WGS sequence"/>
</dbReference>
<keyword evidence="5" id="KW-0949">S-adenosyl-L-methionine</keyword>
<comment type="caution">
    <text evidence="10">The sequence shown here is derived from an EMBL/GenBank/DDBJ whole genome shotgun (WGS) entry which is preliminary data.</text>
</comment>
<dbReference type="GO" id="GO:0008170">
    <property type="term" value="F:N-methyltransferase activity"/>
    <property type="evidence" value="ECO:0007669"/>
    <property type="project" value="InterPro"/>
</dbReference>
<dbReference type="GO" id="GO:0009307">
    <property type="term" value="P:DNA restriction-modification system"/>
    <property type="evidence" value="ECO:0007669"/>
    <property type="project" value="UniProtKB-KW"/>
</dbReference>
<dbReference type="InterPro" id="IPR022749">
    <property type="entry name" value="D12N6_MeTrfase_N"/>
</dbReference>
<dbReference type="RefSeq" id="WP_164450411.1">
    <property type="nucleotide sequence ID" value="NZ_JAAIJQ010000001.1"/>
</dbReference>
<feature type="domain" description="N6 adenine-specific DNA methyltransferase N-terminal" evidence="9">
    <location>
        <begin position="6"/>
        <end position="142"/>
    </location>
</feature>
<evidence type="ECO:0000259" key="9">
    <source>
        <dbReference type="Pfam" id="PF12161"/>
    </source>
</evidence>
<keyword evidence="6" id="KW-0680">Restriction system</keyword>
<gene>
    <name evidence="10" type="ORF">G3446_00410</name>
</gene>
<dbReference type="EC" id="2.1.1.72" evidence="2"/>